<dbReference type="Proteomes" id="UP000005408">
    <property type="component" value="Unassembled WGS sequence"/>
</dbReference>
<reference evidence="2" key="1">
    <citation type="submission" date="2022-08" db="UniProtKB">
        <authorList>
            <consortium name="EnsemblMetazoa"/>
        </authorList>
    </citation>
    <scope>IDENTIFICATION</scope>
    <source>
        <strain evidence="2">05x7-T-G4-1.051#20</strain>
    </source>
</reference>
<proteinExistence type="predicted"/>
<evidence type="ECO:0000313" key="2">
    <source>
        <dbReference type="EnsemblMetazoa" id="G10338.3:cds"/>
    </source>
</evidence>
<evidence type="ECO:0000256" key="1">
    <source>
        <dbReference type="SAM" id="MobiDB-lite"/>
    </source>
</evidence>
<sequence>MQDDKGQKMLGLSTSLYIKLLHHTRGRNICECIKSFLLQGVRSTCCDNASSRLTCCDDVSDRLTCCDHVSCDCSSCLKRIHQGREALASRVREYWERYRSNSRNNAHTEAPPTVTPPPDRLLLDDHSIHSSLNEDYSHPSPTHIPPPSYGSVVTASSCPPPSYEEFQRMDVSTNAIIRALSADSVIPAQNDYDSDDSFVSAISYQLANSTQEIPVLFDSILNNSSQPSSCYEDFQRMDDSSHTSNAARAPSSCFVPLPPTDDSFPNNDSSHRANSSQDPPPPSYDSVVTDPALPPPSYDEMIVHGSE</sequence>
<feature type="compositionally biased region" description="Polar residues" evidence="1">
    <location>
        <begin position="263"/>
        <end position="274"/>
    </location>
</feature>
<evidence type="ECO:0000313" key="3">
    <source>
        <dbReference type="Proteomes" id="UP000005408"/>
    </source>
</evidence>
<name>A0A8W8HN72_MAGGI</name>
<feature type="region of interest" description="Disordered" evidence="1">
    <location>
        <begin position="231"/>
        <end position="307"/>
    </location>
</feature>
<keyword evidence="3" id="KW-1185">Reference proteome</keyword>
<dbReference type="EnsemblMetazoa" id="G10338.3">
    <property type="protein sequence ID" value="G10338.3:cds"/>
    <property type="gene ID" value="G10338"/>
</dbReference>
<accession>A0A8W8HN72</accession>
<organism evidence="2 3">
    <name type="scientific">Magallana gigas</name>
    <name type="common">Pacific oyster</name>
    <name type="synonym">Crassostrea gigas</name>
    <dbReference type="NCBI Taxonomy" id="29159"/>
    <lineage>
        <taxon>Eukaryota</taxon>
        <taxon>Metazoa</taxon>
        <taxon>Spiralia</taxon>
        <taxon>Lophotrochozoa</taxon>
        <taxon>Mollusca</taxon>
        <taxon>Bivalvia</taxon>
        <taxon>Autobranchia</taxon>
        <taxon>Pteriomorphia</taxon>
        <taxon>Ostreida</taxon>
        <taxon>Ostreoidea</taxon>
        <taxon>Ostreidae</taxon>
        <taxon>Magallana</taxon>
    </lineage>
</organism>
<protein>
    <submittedName>
        <fullName evidence="2">Uncharacterized protein</fullName>
    </submittedName>
</protein>
<dbReference type="AlphaFoldDB" id="A0A8W8HN72"/>
<feature type="region of interest" description="Disordered" evidence="1">
    <location>
        <begin position="102"/>
        <end position="156"/>
    </location>
</feature>